<proteinExistence type="predicted"/>
<organism evidence="1">
    <name type="scientific">Zea mays</name>
    <name type="common">Maize</name>
    <dbReference type="NCBI Taxonomy" id="4577"/>
    <lineage>
        <taxon>Eukaryota</taxon>
        <taxon>Viridiplantae</taxon>
        <taxon>Streptophyta</taxon>
        <taxon>Embryophyta</taxon>
        <taxon>Tracheophyta</taxon>
        <taxon>Spermatophyta</taxon>
        <taxon>Magnoliopsida</taxon>
        <taxon>Liliopsida</taxon>
        <taxon>Poales</taxon>
        <taxon>Poaceae</taxon>
        <taxon>PACMAD clade</taxon>
        <taxon>Panicoideae</taxon>
        <taxon>Andropogonodae</taxon>
        <taxon>Andropogoneae</taxon>
        <taxon>Tripsacinae</taxon>
        <taxon>Zea</taxon>
    </lineage>
</organism>
<sequence>MRSIKSVLANQTLRHFRHSSSISMLRACFRCLILLPNFLILYFYIIMSICTCEWR</sequence>
<accession>A0A1D6Q1R4</accession>
<dbReference type="AlphaFoldDB" id="A0A1D6Q1R4"/>
<gene>
    <name evidence="1" type="ORF">ZEAMMB73_Zm00001d050463</name>
</gene>
<dbReference type="EMBL" id="CM000780">
    <property type="protein sequence ID" value="AQK52558.1"/>
    <property type="molecule type" value="Genomic_DNA"/>
</dbReference>
<reference evidence="1" key="1">
    <citation type="submission" date="2015-12" db="EMBL/GenBank/DDBJ databases">
        <title>Update maize B73 reference genome by single molecule sequencing technologies.</title>
        <authorList>
            <consortium name="Maize Genome Sequencing Project"/>
            <person name="Ware D."/>
        </authorList>
    </citation>
    <scope>NUCLEOTIDE SEQUENCE</scope>
    <source>
        <tissue evidence="1">Seedling</tissue>
    </source>
</reference>
<protein>
    <submittedName>
        <fullName evidence="1">Uncharacterized protein</fullName>
    </submittedName>
</protein>
<evidence type="ECO:0000313" key="1">
    <source>
        <dbReference type="EMBL" id="AQK52558.1"/>
    </source>
</evidence>
<name>A0A1D6Q1R4_MAIZE</name>